<name>A0A940DH62_9FIRM</name>
<comment type="caution">
    <text evidence="7">The sequence shown here is derived from an EMBL/GenBank/DDBJ whole genome shotgun (WGS) entry which is preliminary data.</text>
</comment>
<keyword evidence="4" id="KW-1133">Transmembrane helix</keyword>
<reference evidence="7" key="1">
    <citation type="submission" date="2020-10" db="EMBL/GenBank/DDBJ databases">
        <authorList>
            <person name="Gilroy R."/>
        </authorList>
    </citation>
    <scope>NUCLEOTIDE SEQUENCE</scope>
    <source>
        <strain evidence="7">517</strain>
    </source>
</reference>
<feature type="non-terminal residue" evidence="7">
    <location>
        <position position="1"/>
    </location>
</feature>
<reference evidence="7" key="2">
    <citation type="journal article" date="2021" name="PeerJ">
        <title>Extensive microbial diversity within the chicken gut microbiome revealed by metagenomics and culture.</title>
        <authorList>
            <person name="Gilroy R."/>
            <person name="Ravi A."/>
            <person name="Getino M."/>
            <person name="Pursley I."/>
            <person name="Horton D.L."/>
            <person name="Alikhan N.F."/>
            <person name="Baker D."/>
            <person name="Gharbi K."/>
            <person name="Hall N."/>
            <person name="Watson M."/>
            <person name="Adriaenssens E.M."/>
            <person name="Foster-Nyarko E."/>
            <person name="Jarju S."/>
            <person name="Secka A."/>
            <person name="Antonio M."/>
            <person name="Oren A."/>
            <person name="Chaudhuri R.R."/>
            <person name="La Ragione R."/>
            <person name="Hildebrand F."/>
            <person name="Pallen M.J."/>
        </authorList>
    </citation>
    <scope>NUCLEOTIDE SEQUENCE</scope>
    <source>
        <strain evidence="7">517</strain>
    </source>
</reference>
<proteinExistence type="predicted"/>
<protein>
    <submittedName>
        <fullName evidence="7">FtsQ-type POTRA domain-containing protein</fullName>
    </submittedName>
</protein>
<evidence type="ECO:0000313" key="8">
    <source>
        <dbReference type="Proteomes" id="UP000727857"/>
    </source>
</evidence>
<keyword evidence="5" id="KW-0131">Cell cycle</keyword>
<evidence type="ECO:0000256" key="5">
    <source>
        <dbReference type="ARBA" id="ARBA00023306"/>
    </source>
</evidence>
<accession>A0A940DH62</accession>
<evidence type="ECO:0000259" key="6">
    <source>
        <dbReference type="Pfam" id="PF08478"/>
    </source>
</evidence>
<evidence type="ECO:0000313" key="7">
    <source>
        <dbReference type="EMBL" id="MBO8424354.1"/>
    </source>
</evidence>
<evidence type="ECO:0000256" key="2">
    <source>
        <dbReference type="ARBA" id="ARBA00022618"/>
    </source>
</evidence>
<dbReference type="AlphaFoldDB" id="A0A940DH62"/>
<evidence type="ECO:0000256" key="4">
    <source>
        <dbReference type="ARBA" id="ARBA00022989"/>
    </source>
</evidence>
<dbReference type="Pfam" id="PF08478">
    <property type="entry name" value="POTRA_1"/>
    <property type="match status" value="1"/>
</dbReference>
<dbReference type="InterPro" id="IPR013685">
    <property type="entry name" value="POTRA_FtsQ_type"/>
</dbReference>
<gene>
    <name evidence="7" type="ORF">IAB16_04995</name>
</gene>
<dbReference type="EMBL" id="JADINF010000127">
    <property type="protein sequence ID" value="MBO8424354.1"/>
    <property type="molecule type" value="Genomic_DNA"/>
</dbReference>
<sequence>CAIETNGSILNLNENEIRERVAAAYPDRLITVIDVVREFPDTVKVYVEEHAPMCAVPLRDGTGYAIADRDFALDRKAREADLDKNSLIMIIGLTVGNSYDTADFATLRNVFLALEGEGMPAAAQPRFLASIAFEGDKIKLNTRTGDTLTIDRSPAENIGDRVSAAYREYAANL</sequence>
<keyword evidence="2" id="KW-0132">Cell division</keyword>
<evidence type="ECO:0000256" key="1">
    <source>
        <dbReference type="ARBA" id="ARBA00022475"/>
    </source>
</evidence>
<organism evidence="7 8">
    <name type="scientific">Candidatus Stercoripulliclostridium pullicola</name>
    <dbReference type="NCBI Taxonomy" id="2840953"/>
    <lineage>
        <taxon>Bacteria</taxon>
        <taxon>Bacillati</taxon>
        <taxon>Bacillota</taxon>
        <taxon>Clostridia</taxon>
        <taxon>Eubacteriales</taxon>
        <taxon>Candidatus Stercoripulliclostridium</taxon>
    </lineage>
</organism>
<evidence type="ECO:0000256" key="3">
    <source>
        <dbReference type="ARBA" id="ARBA00022692"/>
    </source>
</evidence>
<keyword evidence="4" id="KW-0472">Membrane</keyword>
<keyword evidence="3" id="KW-0812">Transmembrane</keyword>
<dbReference type="Proteomes" id="UP000727857">
    <property type="component" value="Unassembled WGS sequence"/>
</dbReference>
<feature type="domain" description="POTRA" evidence="6">
    <location>
        <begin position="3"/>
        <end position="50"/>
    </location>
</feature>
<keyword evidence="1" id="KW-1003">Cell membrane</keyword>